<organism evidence="9 10">
    <name type="scientific">Marinobacter flavimaris</name>
    <dbReference type="NCBI Taxonomy" id="262076"/>
    <lineage>
        <taxon>Bacteria</taxon>
        <taxon>Pseudomonadati</taxon>
        <taxon>Pseudomonadota</taxon>
        <taxon>Gammaproteobacteria</taxon>
        <taxon>Pseudomonadales</taxon>
        <taxon>Marinobacteraceae</taxon>
        <taxon>Marinobacter</taxon>
    </lineage>
</organism>
<sequence length="458" mass="48816">MRKHTKLAIGLLGVPLMAASGFAWSTEGLRLEGYGAVSRAMGGTALAQDVGVAGMMVNPATLSMAPEGRRFSLGADVITADIVNEDLTTGEQVRSSDRGQNRGPYVAPQIGYTVNRGDWAFGVGAFALGGLGTEYGSDSFLSDGTSGTATGLENSSRLLVVDIPFALSFRVNESLSIGATVDAVWSGMNLNLLLGANQVGSLIADGRVSGSLLGTLATLPALDGAHLSFTREHPLSSGADAWGVSGRLGLSWRASDNTRVGAAYNFGTRLNDLQGDAVLTAVDLVAGQIPIKGHVEITDFQMPASLGFGVTHELRDHWRVSLDVSRVFWRDVLKDIHVGFTSDGGDDLNLVVPQNYKDQTIVAVGSAYSIGDWVLRAGYRHGTEVVPDRDLFVTLPVTPTRILSTGFSYRLSTRSQIDFAYSHNLEIDRSNPQNTNTGNPVRTTESQDNFVLNYALNF</sequence>
<protein>
    <submittedName>
        <fullName evidence="9">Aromatic hydrocarbon degradation protein</fullName>
    </submittedName>
</protein>
<dbReference type="GO" id="GO:0015483">
    <property type="term" value="F:long-chain fatty acid transporting porin activity"/>
    <property type="evidence" value="ECO:0007669"/>
    <property type="project" value="TreeGrafter"/>
</dbReference>
<reference evidence="9 10" key="1">
    <citation type="submission" date="2018-08" db="EMBL/GenBank/DDBJ databases">
        <title>Genome sequence of Marinobacter flavimaris KCTC 12185.</title>
        <authorList>
            <person name="Chun J."/>
            <person name="Kim B.-Y."/>
            <person name="Choi S.-B."/>
            <person name="Kwak M.-J."/>
        </authorList>
    </citation>
    <scope>NUCLEOTIDE SEQUENCE [LARGE SCALE GENOMIC DNA]</scope>
    <source>
        <strain evidence="9 10">KCTC 12185</strain>
    </source>
</reference>
<evidence type="ECO:0000256" key="4">
    <source>
        <dbReference type="ARBA" id="ARBA00022692"/>
    </source>
</evidence>
<gene>
    <name evidence="9" type="ORF">DXI23_19235</name>
</gene>
<keyword evidence="7" id="KW-0998">Cell outer membrane</keyword>
<dbReference type="EMBL" id="QRDH01000013">
    <property type="protein sequence ID" value="RDU39267.1"/>
    <property type="molecule type" value="Genomic_DNA"/>
</dbReference>
<comment type="similarity">
    <text evidence="2">Belongs to the OmpP1/FadL family.</text>
</comment>
<evidence type="ECO:0000256" key="7">
    <source>
        <dbReference type="ARBA" id="ARBA00023237"/>
    </source>
</evidence>
<feature type="chain" id="PRO_5017825266" evidence="8">
    <location>
        <begin position="26"/>
        <end position="458"/>
    </location>
</feature>
<evidence type="ECO:0000313" key="10">
    <source>
        <dbReference type="Proteomes" id="UP000256431"/>
    </source>
</evidence>
<evidence type="ECO:0000256" key="2">
    <source>
        <dbReference type="ARBA" id="ARBA00008163"/>
    </source>
</evidence>
<dbReference type="PANTHER" id="PTHR35093:SF8">
    <property type="entry name" value="OUTER MEMBRANE PROTEIN NMB0088-RELATED"/>
    <property type="match status" value="1"/>
</dbReference>
<dbReference type="Gene3D" id="2.40.160.60">
    <property type="entry name" value="Outer membrane protein transport protein (OMPP1/FadL/TodX)"/>
    <property type="match status" value="1"/>
</dbReference>
<dbReference type="Proteomes" id="UP000256431">
    <property type="component" value="Unassembled WGS sequence"/>
</dbReference>
<keyword evidence="5 8" id="KW-0732">Signal</keyword>
<dbReference type="RefSeq" id="WP_104272107.1">
    <property type="nucleotide sequence ID" value="NZ_PSSW01000014.1"/>
</dbReference>
<keyword evidence="6" id="KW-0472">Membrane</keyword>
<name>A0A3D8GXT2_9GAMM</name>
<proteinExistence type="inferred from homology"/>
<evidence type="ECO:0000256" key="3">
    <source>
        <dbReference type="ARBA" id="ARBA00022452"/>
    </source>
</evidence>
<evidence type="ECO:0000256" key="5">
    <source>
        <dbReference type="ARBA" id="ARBA00022729"/>
    </source>
</evidence>
<keyword evidence="3" id="KW-1134">Transmembrane beta strand</keyword>
<dbReference type="PANTHER" id="PTHR35093">
    <property type="entry name" value="OUTER MEMBRANE PROTEIN NMB0088-RELATED"/>
    <property type="match status" value="1"/>
</dbReference>
<accession>A0A3D8GXT2</accession>
<dbReference type="SUPFAM" id="SSF56935">
    <property type="entry name" value="Porins"/>
    <property type="match status" value="1"/>
</dbReference>
<evidence type="ECO:0000313" key="9">
    <source>
        <dbReference type="EMBL" id="RDU39267.1"/>
    </source>
</evidence>
<keyword evidence="4" id="KW-0812">Transmembrane</keyword>
<dbReference type="InterPro" id="IPR005017">
    <property type="entry name" value="OMPP1/FadL/TodX"/>
</dbReference>
<evidence type="ECO:0000256" key="1">
    <source>
        <dbReference type="ARBA" id="ARBA00004571"/>
    </source>
</evidence>
<feature type="signal peptide" evidence="8">
    <location>
        <begin position="1"/>
        <end position="25"/>
    </location>
</feature>
<evidence type="ECO:0000256" key="8">
    <source>
        <dbReference type="SAM" id="SignalP"/>
    </source>
</evidence>
<evidence type="ECO:0000256" key="6">
    <source>
        <dbReference type="ARBA" id="ARBA00023136"/>
    </source>
</evidence>
<keyword evidence="10" id="KW-1185">Reference proteome</keyword>
<dbReference type="AlphaFoldDB" id="A0A3D8GXT2"/>
<dbReference type="GO" id="GO:0009279">
    <property type="term" value="C:cell outer membrane"/>
    <property type="evidence" value="ECO:0007669"/>
    <property type="project" value="UniProtKB-SubCell"/>
</dbReference>
<comment type="caution">
    <text evidence="9">The sequence shown here is derived from an EMBL/GenBank/DDBJ whole genome shotgun (WGS) entry which is preliminary data.</text>
</comment>
<dbReference type="Pfam" id="PF03349">
    <property type="entry name" value="Toluene_X"/>
    <property type="match status" value="1"/>
</dbReference>
<comment type="subcellular location">
    <subcellularLocation>
        <location evidence="1">Cell outer membrane</location>
        <topology evidence="1">Multi-pass membrane protein</topology>
    </subcellularLocation>
</comment>